<dbReference type="GeneTree" id="ENSGT00940000159808"/>
<dbReference type="GO" id="GO:0008073">
    <property type="term" value="F:ornithine decarboxylase inhibitor activity"/>
    <property type="evidence" value="ECO:0007669"/>
    <property type="project" value="InterPro"/>
</dbReference>
<dbReference type="InterPro" id="IPR002993">
    <property type="entry name" value="ODC_AZ"/>
</dbReference>
<dbReference type="InterPro" id="IPR016181">
    <property type="entry name" value="Acyl_CoA_acyltransferase"/>
</dbReference>
<evidence type="ECO:0000256" key="3">
    <source>
        <dbReference type="ARBA" id="ARBA00022758"/>
    </source>
</evidence>
<dbReference type="GO" id="GO:0005737">
    <property type="term" value="C:cytoplasm"/>
    <property type="evidence" value="ECO:0007669"/>
    <property type="project" value="TreeGrafter"/>
</dbReference>
<comment type="similarity">
    <text evidence="1">Belongs to the ODC antizyme family.</text>
</comment>
<dbReference type="GO" id="GO:0045732">
    <property type="term" value="P:positive regulation of protein catabolic process"/>
    <property type="evidence" value="ECO:0007669"/>
    <property type="project" value="TreeGrafter"/>
</dbReference>
<dbReference type="PANTHER" id="PTHR10279:SF8">
    <property type="entry name" value="ORNITHINE DECARBOXYLASE ANTIZYME 1"/>
    <property type="match status" value="1"/>
</dbReference>
<sequence length="140" mass="15745">GPVCPGVSVLPLAGTHIWLFPLWEGARPLTLEKLISLLPLAWQQVLFPLFSHHRSSRLTEAKHVNWRAVLNNHHLYIEIPSSALPERSKDNSAVLLEFAEEQAALLCTFNFLGFEIVRPGHPLVPKRPDACFMAYMGVED</sequence>
<reference evidence="4" key="2">
    <citation type="submission" date="2025-08" db="UniProtKB">
        <authorList>
            <consortium name="Ensembl"/>
        </authorList>
    </citation>
    <scope>IDENTIFICATION</scope>
</reference>
<reference evidence="4" key="1">
    <citation type="journal article" date="2015" name="Genome Biol. Evol.">
        <title>Physical Mapping and Refinement of the Painted Turtle Genome (Chrysemys picta) Inform Amniote Genome Evolution and Challenge Turtle-Bird Chromosomal Conservation.</title>
        <authorList>
            <person name="Badenhorst D."/>
            <person name="Hillier L.W."/>
            <person name="Literman R."/>
            <person name="Montiel E.E."/>
            <person name="Radhakrishnan S."/>
            <person name="Shen Y."/>
            <person name="Minx P."/>
            <person name="Janes D.E."/>
            <person name="Warren W.C."/>
            <person name="Edwards S.V."/>
            <person name="Valenzuela N."/>
        </authorList>
    </citation>
    <scope>NUCLEOTIDE SEQUENCE [LARGE SCALE GENOMIC DNA]</scope>
</reference>
<proteinExistence type="inferred from homology"/>
<dbReference type="GO" id="GO:0005634">
    <property type="term" value="C:nucleus"/>
    <property type="evidence" value="ECO:0007669"/>
    <property type="project" value="TreeGrafter"/>
</dbReference>
<name>A0A8C3ILA7_CHRPI</name>
<protein>
    <recommendedName>
        <fullName evidence="2">Ornithine decarboxylase antizyme 1</fullName>
    </recommendedName>
</protein>
<evidence type="ECO:0000313" key="5">
    <source>
        <dbReference type="Proteomes" id="UP000694380"/>
    </source>
</evidence>
<accession>A0A8C3ILA7</accession>
<dbReference type="PANTHER" id="PTHR10279">
    <property type="entry name" value="ORNITHINE DECARBOXYLASE ANTIZYME"/>
    <property type="match status" value="1"/>
</dbReference>
<dbReference type="Proteomes" id="UP000694380">
    <property type="component" value="Chromosome 3"/>
</dbReference>
<keyword evidence="3" id="KW-0688">Ribosomal frameshifting</keyword>
<keyword evidence="5" id="KW-1185">Reference proteome</keyword>
<dbReference type="Gene3D" id="3.40.630.60">
    <property type="match status" value="2"/>
</dbReference>
<reference evidence="4" key="3">
    <citation type="submission" date="2025-09" db="UniProtKB">
        <authorList>
            <consortium name="Ensembl"/>
        </authorList>
    </citation>
    <scope>IDENTIFICATION</scope>
</reference>
<evidence type="ECO:0000256" key="1">
    <source>
        <dbReference type="ARBA" id="ARBA00008796"/>
    </source>
</evidence>
<evidence type="ECO:0000256" key="2">
    <source>
        <dbReference type="ARBA" id="ARBA00013905"/>
    </source>
</evidence>
<dbReference type="GO" id="GO:0075523">
    <property type="term" value="P:viral translational frameshifting"/>
    <property type="evidence" value="ECO:0007669"/>
    <property type="project" value="UniProtKB-KW"/>
</dbReference>
<dbReference type="SUPFAM" id="SSF55729">
    <property type="entry name" value="Acyl-CoA N-acyltransferases (Nat)"/>
    <property type="match status" value="1"/>
</dbReference>
<dbReference type="Ensembl" id="ENSCPBT00000042421.1">
    <property type="protein sequence ID" value="ENSCPBP00000036165.1"/>
    <property type="gene ID" value="ENSCPBG00000025139.1"/>
</dbReference>
<evidence type="ECO:0000313" key="4">
    <source>
        <dbReference type="Ensembl" id="ENSCPBP00000036165.1"/>
    </source>
</evidence>
<dbReference type="AlphaFoldDB" id="A0A8C3ILA7"/>
<organism evidence="4 5">
    <name type="scientific">Chrysemys picta bellii</name>
    <name type="common">Western painted turtle</name>
    <name type="synonym">Emys bellii</name>
    <dbReference type="NCBI Taxonomy" id="8478"/>
    <lineage>
        <taxon>Eukaryota</taxon>
        <taxon>Metazoa</taxon>
        <taxon>Chordata</taxon>
        <taxon>Craniata</taxon>
        <taxon>Vertebrata</taxon>
        <taxon>Euteleostomi</taxon>
        <taxon>Archelosauria</taxon>
        <taxon>Testudinata</taxon>
        <taxon>Testudines</taxon>
        <taxon>Cryptodira</taxon>
        <taxon>Durocryptodira</taxon>
        <taxon>Testudinoidea</taxon>
        <taxon>Emydidae</taxon>
        <taxon>Chrysemys</taxon>
    </lineage>
</organism>
<dbReference type="InterPro" id="IPR038581">
    <property type="entry name" value="ODC_AZ_sf"/>
</dbReference>